<evidence type="ECO:0000313" key="2">
    <source>
        <dbReference type="Proteomes" id="UP001056778"/>
    </source>
</evidence>
<proteinExistence type="predicted"/>
<name>A0ACB9T7V6_HOLOL</name>
<evidence type="ECO:0000313" key="1">
    <source>
        <dbReference type="EMBL" id="KAI4462883.1"/>
    </source>
</evidence>
<reference evidence="1" key="1">
    <citation type="submission" date="2022-04" db="EMBL/GenBank/DDBJ databases">
        <title>Chromosome-scale genome assembly of Holotrichia oblita Faldermann.</title>
        <authorList>
            <person name="Rongchong L."/>
        </authorList>
    </citation>
    <scope>NUCLEOTIDE SEQUENCE</scope>
    <source>
        <strain evidence="1">81SQS9</strain>
    </source>
</reference>
<protein>
    <submittedName>
        <fullName evidence="1">Nuclear transport factor 2 (Ntf2) domain</fullName>
    </submittedName>
</protein>
<dbReference type="EMBL" id="CM043018">
    <property type="protein sequence ID" value="KAI4462883.1"/>
    <property type="molecule type" value="Genomic_DNA"/>
</dbReference>
<keyword evidence="2" id="KW-1185">Reference proteome</keyword>
<gene>
    <name evidence="1" type="ORF">MML48_4g00001886</name>
</gene>
<sequence>METMTDDSKLKDAKTFTSFYMDIMENHIDTISFYLSESATLDWFGKTIKGEKNIGTFLKNNAAHVKHLMNDPIPVNEIGHRDTHIIKYPKEQKKRSLTLTNSPGTTSQEKTPPNDAGSSHILEQGQGDGLHNCEILTSPPKRCRMDDIIICTEPIYLPIKYVSMEGHVEFHKRSTKKFQRESKWQRPCKLEVAYSTSNHNDTTIHLIIYSCDMKCRRNLLKEFETSATSE</sequence>
<comment type="caution">
    <text evidence="1">The sequence shown here is derived from an EMBL/GenBank/DDBJ whole genome shotgun (WGS) entry which is preliminary data.</text>
</comment>
<dbReference type="Proteomes" id="UP001056778">
    <property type="component" value="Chromosome 4"/>
</dbReference>
<accession>A0ACB9T7V6</accession>
<organism evidence="1 2">
    <name type="scientific">Holotrichia oblita</name>
    <name type="common">Chafer beetle</name>
    <dbReference type="NCBI Taxonomy" id="644536"/>
    <lineage>
        <taxon>Eukaryota</taxon>
        <taxon>Metazoa</taxon>
        <taxon>Ecdysozoa</taxon>
        <taxon>Arthropoda</taxon>
        <taxon>Hexapoda</taxon>
        <taxon>Insecta</taxon>
        <taxon>Pterygota</taxon>
        <taxon>Neoptera</taxon>
        <taxon>Endopterygota</taxon>
        <taxon>Coleoptera</taxon>
        <taxon>Polyphaga</taxon>
        <taxon>Scarabaeiformia</taxon>
        <taxon>Scarabaeidae</taxon>
        <taxon>Melolonthinae</taxon>
        <taxon>Holotrichia</taxon>
    </lineage>
</organism>